<name>A0A481Z1Z6_9VIRU</name>
<evidence type="ECO:0000313" key="1">
    <source>
        <dbReference type="EMBL" id="QBK89742.1"/>
    </source>
</evidence>
<organism evidence="1">
    <name type="scientific">Pithovirus LCPAC101</name>
    <dbReference type="NCBI Taxonomy" id="2506586"/>
    <lineage>
        <taxon>Viruses</taxon>
        <taxon>Pithoviruses</taxon>
    </lineage>
</organism>
<accession>A0A481Z1Z6</accession>
<gene>
    <name evidence="1" type="ORF">LCPAC101_00250</name>
</gene>
<protein>
    <submittedName>
        <fullName evidence="1">Uncharacterized protein</fullName>
    </submittedName>
</protein>
<reference evidence="1" key="1">
    <citation type="journal article" date="2019" name="MBio">
        <title>Virus Genomes from Deep Sea Sediments Expand the Ocean Megavirome and Support Independent Origins of Viral Gigantism.</title>
        <authorList>
            <person name="Backstrom D."/>
            <person name="Yutin N."/>
            <person name="Jorgensen S.L."/>
            <person name="Dharamshi J."/>
            <person name="Homa F."/>
            <person name="Zaremba-Niedwiedzka K."/>
            <person name="Spang A."/>
            <person name="Wolf Y.I."/>
            <person name="Koonin E.V."/>
            <person name="Ettema T.J."/>
        </authorList>
    </citation>
    <scope>NUCLEOTIDE SEQUENCE</scope>
</reference>
<proteinExistence type="predicted"/>
<dbReference type="EMBL" id="MK500439">
    <property type="protein sequence ID" value="QBK89742.1"/>
    <property type="molecule type" value="Genomic_DNA"/>
</dbReference>
<sequence>MDFYVYYPAPLFNVCSSVLIENNVNLSKIGHLRYGKDIILKKFERNIKKTMDAHLYNVYDKYDLINSYSKKKEIERNNELNEVLHGFGIDISMLIRINYTNYIYFNDEFISYGYIKNKDFNDNFSFKSDVNINDSYVRLIYENHYYFSHKYDINNRGFHLQDETYEEYYISNNKIVHSTIFNIDMAYNMSYDRTKTIYFTLNSQNHIYKLDYMHTFNDCVSWLSLRYKYNRIVSCLLDM</sequence>